<organism evidence="2 3">
    <name type="scientific">Petrolisthes cinctipes</name>
    <name type="common">Flat porcelain crab</name>
    <dbReference type="NCBI Taxonomy" id="88211"/>
    <lineage>
        <taxon>Eukaryota</taxon>
        <taxon>Metazoa</taxon>
        <taxon>Ecdysozoa</taxon>
        <taxon>Arthropoda</taxon>
        <taxon>Crustacea</taxon>
        <taxon>Multicrustacea</taxon>
        <taxon>Malacostraca</taxon>
        <taxon>Eumalacostraca</taxon>
        <taxon>Eucarida</taxon>
        <taxon>Decapoda</taxon>
        <taxon>Pleocyemata</taxon>
        <taxon>Anomura</taxon>
        <taxon>Galatheoidea</taxon>
        <taxon>Porcellanidae</taxon>
        <taxon>Petrolisthes</taxon>
    </lineage>
</organism>
<reference evidence="2" key="1">
    <citation type="submission" date="2023-10" db="EMBL/GenBank/DDBJ databases">
        <title>Genome assemblies of two species of porcelain crab, Petrolisthes cinctipes and Petrolisthes manimaculis (Anomura: Porcellanidae).</title>
        <authorList>
            <person name="Angst P."/>
        </authorList>
    </citation>
    <scope>NUCLEOTIDE SEQUENCE</scope>
    <source>
        <strain evidence="2">PB745_01</strain>
        <tissue evidence="2">Gill</tissue>
    </source>
</reference>
<name>A0AAE1KNW1_PETCI</name>
<feature type="region of interest" description="Disordered" evidence="1">
    <location>
        <begin position="1"/>
        <end position="76"/>
    </location>
</feature>
<proteinExistence type="predicted"/>
<dbReference type="EMBL" id="JAWQEG010001567">
    <property type="protein sequence ID" value="KAK3878273.1"/>
    <property type="molecule type" value="Genomic_DNA"/>
</dbReference>
<evidence type="ECO:0000313" key="3">
    <source>
        <dbReference type="Proteomes" id="UP001286313"/>
    </source>
</evidence>
<evidence type="ECO:0000313" key="2">
    <source>
        <dbReference type="EMBL" id="KAK3878273.1"/>
    </source>
</evidence>
<dbReference type="AlphaFoldDB" id="A0AAE1KNW1"/>
<keyword evidence="3" id="KW-1185">Reference proteome</keyword>
<feature type="compositionally biased region" description="Basic and acidic residues" evidence="1">
    <location>
        <begin position="31"/>
        <end position="58"/>
    </location>
</feature>
<gene>
    <name evidence="2" type="ORF">Pcinc_017093</name>
</gene>
<accession>A0AAE1KNW1</accession>
<comment type="caution">
    <text evidence="2">The sequence shown here is derived from an EMBL/GenBank/DDBJ whole genome shotgun (WGS) entry which is preliminary data.</text>
</comment>
<protein>
    <submittedName>
        <fullName evidence="2">Uncharacterized protein</fullName>
    </submittedName>
</protein>
<dbReference type="Proteomes" id="UP001286313">
    <property type="component" value="Unassembled WGS sequence"/>
</dbReference>
<evidence type="ECO:0000256" key="1">
    <source>
        <dbReference type="SAM" id="MobiDB-lite"/>
    </source>
</evidence>
<sequence>MKAAIATSHRTTRTTRPSLPYCCSRSKRRDHASESGDQRGDPRGEKQEGNTDEREGEGRLGSVRGKRKCESELGGR</sequence>